<gene>
    <name evidence="1" type="ORF">PIB30_083906</name>
</gene>
<evidence type="ECO:0000313" key="2">
    <source>
        <dbReference type="Proteomes" id="UP001341840"/>
    </source>
</evidence>
<protein>
    <submittedName>
        <fullName evidence="1">Uncharacterized protein</fullName>
    </submittedName>
</protein>
<comment type="caution">
    <text evidence="1">The sequence shown here is derived from an EMBL/GenBank/DDBJ whole genome shotgun (WGS) entry which is preliminary data.</text>
</comment>
<name>A0ABU6ZR03_9FABA</name>
<proteinExistence type="predicted"/>
<accession>A0ABU6ZR03</accession>
<dbReference type="EMBL" id="JASCZI010273204">
    <property type="protein sequence ID" value="MED6224427.1"/>
    <property type="molecule type" value="Genomic_DNA"/>
</dbReference>
<feature type="non-terminal residue" evidence="1">
    <location>
        <position position="82"/>
    </location>
</feature>
<organism evidence="1 2">
    <name type="scientific">Stylosanthes scabra</name>
    <dbReference type="NCBI Taxonomy" id="79078"/>
    <lineage>
        <taxon>Eukaryota</taxon>
        <taxon>Viridiplantae</taxon>
        <taxon>Streptophyta</taxon>
        <taxon>Embryophyta</taxon>
        <taxon>Tracheophyta</taxon>
        <taxon>Spermatophyta</taxon>
        <taxon>Magnoliopsida</taxon>
        <taxon>eudicotyledons</taxon>
        <taxon>Gunneridae</taxon>
        <taxon>Pentapetalae</taxon>
        <taxon>rosids</taxon>
        <taxon>fabids</taxon>
        <taxon>Fabales</taxon>
        <taxon>Fabaceae</taxon>
        <taxon>Papilionoideae</taxon>
        <taxon>50 kb inversion clade</taxon>
        <taxon>dalbergioids sensu lato</taxon>
        <taxon>Dalbergieae</taxon>
        <taxon>Pterocarpus clade</taxon>
        <taxon>Stylosanthes</taxon>
    </lineage>
</organism>
<reference evidence="1 2" key="1">
    <citation type="journal article" date="2023" name="Plants (Basel)">
        <title>Bridging the Gap: Combining Genomics and Transcriptomics Approaches to Understand Stylosanthes scabra, an Orphan Legume from the Brazilian Caatinga.</title>
        <authorList>
            <person name="Ferreira-Neto J.R.C."/>
            <person name="da Silva M.D."/>
            <person name="Binneck E."/>
            <person name="de Melo N.F."/>
            <person name="da Silva R.H."/>
            <person name="de Melo A.L.T.M."/>
            <person name="Pandolfi V."/>
            <person name="Bustamante F.O."/>
            <person name="Brasileiro-Vidal A.C."/>
            <person name="Benko-Iseppon A.M."/>
        </authorList>
    </citation>
    <scope>NUCLEOTIDE SEQUENCE [LARGE SCALE GENOMIC DNA]</scope>
    <source>
        <tissue evidence="1">Leaves</tissue>
    </source>
</reference>
<keyword evidence="2" id="KW-1185">Reference proteome</keyword>
<evidence type="ECO:0000313" key="1">
    <source>
        <dbReference type="EMBL" id="MED6224427.1"/>
    </source>
</evidence>
<dbReference type="Proteomes" id="UP001341840">
    <property type="component" value="Unassembled WGS sequence"/>
</dbReference>
<sequence length="82" mass="9631">MPPSYYEKSLETLRKLKQGSKSIKELVNKDKIDKYLEVFMEQFLFGLNQDIADEIEFCYYATIDDLLSLPIEAEKQQQYLAA</sequence>